<protein>
    <recommendedName>
        <fullName evidence="4">Prolipoprotein diacylglyceryl transferase</fullName>
    </recommendedName>
</protein>
<reference evidence="2 3" key="2">
    <citation type="journal article" date="2009" name="BMC Microbiol.">
        <title>The genome sequence of Geobacter metallireducens: features of metabolism, physiology and regulation common and dissimilar to Geobacter sulfurreducens.</title>
        <authorList>
            <person name="Aklujkar M."/>
            <person name="Krushkal J."/>
            <person name="DiBartolo G."/>
            <person name="Lapidus A."/>
            <person name="Land M.L."/>
            <person name="Lovley D.R."/>
        </authorList>
    </citation>
    <scope>NUCLEOTIDE SEQUENCE [LARGE SCALE GENOMIC DNA]</scope>
    <source>
        <strain evidence="3">ATCC 53774 / DSM 7210 / GS-15</strain>
    </source>
</reference>
<dbReference type="Proteomes" id="UP000007073">
    <property type="component" value="Chromosome"/>
</dbReference>
<dbReference type="RefSeq" id="WP_004511586.1">
    <property type="nucleotide sequence ID" value="NC_007517.1"/>
</dbReference>
<reference evidence="2 3" key="1">
    <citation type="submission" date="2005-10" db="EMBL/GenBank/DDBJ databases">
        <title>Complete sequence of Geobacter metallireducens GS-15.</title>
        <authorList>
            <consortium name="US DOE Joint Genome Institute"/>
            <person name="Copeland A."/>
            <person name="Lucas S."/>
            <person name="Lapidus A."/>
            <person name="Barry K."/>
            <person name="Detter J.C."/>
            <person name="Glavina T."/>
            <person name="Hammon N."/>
            <person name="Israni S."/>
            <person name="Pitluck S."/>
            <person name="Di Bartolo G."/>
            <person name="Chain P."/>
            <person name="Schmutz J."/>
            <person name="Larimer F."/>
            <person name="Land M."/>
            <person name="Kyrpides N."/>
            <person name="Ivanova N."/>
            <person name="Richardson P."/>
        </authorList>
    </citation>
    <scope>NUCLEOTIDE SEQUENCE [LARGE SCALE GENOMIC DNA]</scope>
    <source>
        <strain evidence="3">ATCC 53774 / DSM 7210 / GS-15</strain>
    </source>
</reference>
<evidence type="ECO:0008006" key="4">
    <source>
        <dbReference type="Google" id="ProtNLM"/>
    </source>
</evidence>
<dbReference type="HOGENOM" id="CLU_775499_0_0_7"/>
<feature type="transmembrane region" description="Helical" evidence="1">
    <location>
        <begin position="203"/>
        <end position="223"/>
    </location>
</feature>
<proteinExistence type="predicted"/>
<organism evidence="2 3">
    <name type="scientific">Geobacter metallireducens (strain ATCC 53774 / DSM 7210 / GS-15)</name>
    <dbReference type="NCBI Taxonomy" id="269799"/>
    <lineage>
        <taxon>Bacteria</taxon>
        <taxon>Pseudomonadati</taxon>
        <taxon>Thermodesulfobacteriota</taxon>
        <taxon>Desulfuromonadia</taxon>
        <taxon>Geobacterales</taxon>
        <taxon>Geobacteraceae</taxon>
        <taxon>Geobacter</taxon>
    </lineage>
</organism>
<dbReference type="GO" id="GO:0005886">
    <property type="term" value="C:plasma membrane"/>
    <property type="evidence" value="ECO:0007669"/>
    <property type="project" value="InterPro"/>
</dbReference>
<dbReference type="AlphaFoldDB" id="Q39VK8"/>
<dbReference type="EMBL" id="CP000148">
    <property type="protein sequence ID" value="ABB31716.1"/>
    <property type="molecule type" value="Genomic_DNA"/>
</dbReference>
<keyword evidence="3" id="KW-1185">Reference proteome</keyword>
<name>Q39VK8_GEOMG</name>
<dbReference type="InterPro" id="IPR001640">
    <property type="entry name" value="Lgt"/>
</dbReference>
<dbReference type="GO" id="GO:0042158">
    <property type="term" value="P:lipoprotein biosynthetic process"/>
    <property type="evidence" value="ECO:0007669"/>
    <property type="project" value="InterPro"/>
</dbReference>
<feature type="transmembrane region" description="Helical" evidence="1">
    <location>
        <begin position="229"/>
        <end position="249"/>
    </location>
</feature>
<feature type="transmembrane region" description="Helical" evidence="1">
    <location>
        <begin position="304"/>
        <end position="327"/>
    </location>
</feature>
<sequence length="347" mass="37106">MTLFIVVTAVLSAIYLWWGIRFLPAERWQMAAAVPVSREADGSWQGVNITWYGILSANAYGAAALLFLALAASLGAPLVLTLSTLGVTLALCVPASRLVARIVEGKRHTFTVGGAVFVGTITAPFVVSLMNRLLAPADGRLPVMALLAAVASAYALGEGFGRLACISFGCCYGKPLSAAHPLIGRLLTRRAFIFRSETKKASYAGNLAGIPLVPIQGITAVLYTATALASAALFLSGQFALAFLIAMGITQLWRTVSEFLRDDYRGDNRISAYQIMGILAVAYGAATAFYFRGETPIIPDPGRIAAALWTPAAILPLQCIWLAILFYTGRSTVTGSRIFFHVHRERV</sequence>
<feature type="transmembrane region" description="Helical" evidence="1">
    <location>
        <begin position="270"/>
        <end position="292"/>
    </location>
</feature>
<feature type="transmembrane region" description="Helical" evidence="1">
    <location>
        <begin position="49"/>
        <end position="71"/>
    </location>
</feature>
<dbReference type="eggNOG" id="COG0682">
    <property type="taxonomic scope" value="Bacteria"/>
</dbReference>
<evidence type="ECO:0000313" key="2">
    <source>
        <dbReference type="EMBL" id="ABB31716.1"/>
    </source>
</evidence>
<keyword evidence="1" id="KW-1133">Transmembrane helix</keyword>
<gene>
    <name evidence="2" type="ordered locus">Gmet_1482</name>
</gene>
<dbReference type="STRING" id="269799.Gmet_1482"/>
<dbReference type="KEGG" id="gme:Gmet_1482"/>
<dbReference type="Pfam" id="PF01790">
    <property type="entry name" value="LGT"/>
    <property type="match status" value="1"/>
</dbReference>
<evidence type="ECO:0000256" key="1">
    <source>
        <dbReference type="SAM" id="Phobius"/>
    </source>
</evidence>
<keyword evidence="1" id="KW-0812">Transmembrane</keyword>
<dbReference type="GO" id="GO:0008961">
    <property type="term" value="F:phosphatidylglycerol-prolipoprotein diacylglyceryl transferase activity"/>
    <property type="evidence" value="ECO:0007669"/>
    <property type="project" value="InterPro"/>
</dbReference>
<feature type="transmembrane region" description="Helical" evidence="1">
    <location>
        <begin position="141"/>
        <end position="157"/>
    </location>
</feature>
<accession>Q39VK8</accession>
<feature type="transmembrane region" description="Helical" evidence="1">
    <location>
        <begin position="78"/>
        <end position="98"/>
    </location>
</feature>
<evidence type="ECO:0000313" key="3">
    <source>
        <dbReference type="Proteomes" id="UP000007073"/>
    </source>
</evidence>
<keyword evidence="1" id="KW-0472">Membrane</keyword>
<feature type="transmembrane region" description="Helical" evidence="1">
    <location>
        <begin position="110"/>
        <end position="129"/>
    </location>
</feature>